<protein>
    <submittedName>
        <fullName evidence="2">RNA polymerase subunit sigma-70</fullName>
    </submittedName>
</protein>
<dbReference type="Proteomes" id="UP001652431">
    <property type="component" value="Unassembled WGS sequence"/>
</dbReference>
<feature type="domain" description="TRASH" evidence="1">
    <location>
        <begin position="94"/>
        <end position="124"/>
    </location>
</feature>
<evidence type="ECO:0000313" key="2">
    <source>
        <dbReference type="EMBL" id="MCU6686562.1"/>
    </source>
</evidence>
<evidence type="ECO:0000313" key="3">
    <source>
        <dbReference type="Proteomes" id="UP001652431"/>
    </source>
</evidence>
<accession>A0ABT2RMC8</accession>
<name>A0ABT2RMC8_9FIRM</name>
<proteinExistence type="predicted"/>
<dbReference type="SMART" id="SM00746">
    <property type="entry name" value="TRASH"/>
    <property type="match status" value="2"/>
</dbReference>
<keyword evidence="3" id="KW-1185">Reference proteome</keyword>
<dbReference type="RefSeq" id="WP_158369687.1">
    <property type="nucleotide sequence ID" value="NZ_JAOQJU010000008.1"/>
</dbReference>
<reference evidence="2 3" key="1">
    <citation type="journal article" date="2021" name="ISME Commun">
        <title>Automated analysis of genomic sequences facilitates high-throughput and comprehensive description of bacteria.</title>
        <authorList>
            <person name="Hitch T.C.A."/>
        </authorList>
    </citation>
    <scope>NUCLEOTIDE SEQUENCE [LARGE SCALE GENOMIC DNA]</scope>
    <source>
        <strain evidence="2 3">Sanger_03</strain>
    </source>
</reference>
<dbReference type="Gene3D" id="1.10.10.60">
    <property type="entry name" value="Homeodomain-like"/>
    <property type="match status" value="1"/>
</dbReference>
<evidence type="ECO:0000259" key="1">
    <source>
        <dbReference type="SMART" id="SM00746"/>
    </source>
</evidence>
<feature type="domain" description="TRASH" evidence="1">
    <location>
        <begin position="49"/>
        <end position="80"/>
    </location>
</feature>
<comment type="caution">
    <text evidence="2">The sequence shown here is derived from an EMBL/GenBank/DDBJ whole genome shotgun (WGS) entry which is preliminary data.</text>
</comment>
<dbReference type="EMBL" id="JAOQJU010000008">
    <property type="protein sequence ID" value="MCU6686562.1"/>
    <property type="molecule type" value="Genomic_DNA"/>
</dbReference>
<gene>
    <name evidence="2" type="ORF">OCV99_08370</name>
</gene>
<organism evidence="2 3">
    <name type="scientific">Dorea acetigenes</name>
    <dbReference type="NCBI Taxonomy" id="2981787"/>
    <lineage>
        <taxon>Bacteria</taxon>
        <taxon>Bacillati</taxon>
        <taxon>Bacillota</taxon>
        <taxon>Clostridia</taxon>
        <taxon>Lachnospirales</taxon>
        <taxon>Lachnospiraceae</taxon>
        <taxon>Dorea</taxon>
    </lineage>
</organism>
<dbReference type="InterPro" id="IPR011017">
    <property type="entry name" value="TRASH_dom"/>
</dbReference>
<sequence length="131" mass="15250">MKNQDIIKLNDLRQQGKGAAEIAETLNLPLNTVKSYLRRHPEADTSRVCPQCGKPVVQKEGRKEKKFCSDKCRNQWWNSHQSEIKKEAYYTLVCQFCGKEFESYGNQRRKFCSRKCYGNHRKKLAGKVFSG</sequence>